<evidence type="ECO:0000313" key="1">
    <source>
        <dbReference type="EMBL" id="RXJ74548.1"/>
    </source>
</evidence>
<keyword evidence="2" id="KW-1185">Reference proteome</keyword>
<protein>
    <submittedName>
        <fullName evidence="1">Uncharacterized protein</fullName>
    </submittedName>
</protein>
<reference evidence="1 2" key="1">
    <citation type="submission" date="2017-10" db="EMBL/GenBank/DDBJ databases">
        <title>Nyctiphanis sp. nov., isolated from the stomach of the euphausiid Nyctiphanes simplex (Hansen, 1911) in the Gulf of California.</title>
        <authorList>
            <person name="Gomez-Gil B."/>
            <person name="Aguilar-Mendez M."/>
            <person name="Lopez-Cortes A."/>
            <person name="Gomez-Gutierrez J."/>
            <person name="Roque A."/>
            <person name="Lang E."/>
            <person name="Gonzalez-Castillo A."/>
        </authorList>
    </citation>
    <scope>NUCLEOTIDE SEQUENCE [LARGE SCALE GENOMIC DNA]</scope>
    <source>
        <strain evidence="1 2">CAIM 600</strain>
    </source>
</reference>
<comment type="caution">
    <text evidence="1">The sequence shown here is derived from an EMBL/GenBank/DDBJ whole genome shotgun (WGS) entry which is preliminary data.</text>
</comment>
<proteinExistence type="predicted"/>
<evidence type="ECO:0000313" key="2">
    <source>
        <dbReference type="Proteomes" id="UP000290287"/>
    </source>
</evidence>
<accession>A0A4V1LTA8</accession>
<name>A0A4V1LTA8_9GAMM</name>
<organism evidence="1 2">
    <name type="scientific">Veronia nyctiphanis</name>
    <dbReference type="NCBI Taxonomy" id="1278244"/>
    <lineage>
        <taxon>Bacteria</taxon>
        <taxon>Pseudomonadati</taxon>
        <taxon>Pseudomonadota</taxon>
        <taxon>Gammaproteobacteria</taxon>
        <taxon>Vibrionales</taxon>
        <taxon>Vibrionaceae</taxon>
        <taxon>Veronia</taxon>
    </lineage>
</organism>
<dbReference type="Proteomes" id="UP000290287">
    <property type="component" value="Unassembled WGS sequence"/>
</dbReference>
<gene>
    <name evidence="1" type="ORF">CS022_02955</name>
</gene>
<sequence>MLYQWQQANTNGWQDALLSTLMSFDDHYPVNIDLYWKLAYLLDDDKQQELYLRQHHLPLSNEIAVRWLAGSGEQANRAISRLKGKVLPERLVELMAMQPSLWSRLVEACQQLPYFPEGMEKELMRQTKASELIPSRQIACLFRHAEPHKDWNKWLLLATQDQRRTFFHALAANPNLSVKRWLLKTTLLELTKTATASPFELDPLLPDLMSVVMSSGPLPGISTMVQLGLAHSDKRIRDHSLSLLCDMPKDYLAPLAKIMLNRWVVEYGANGENLYRIEKLQQAYPDLLNFDHLVQMMAPADAMNLL</sequence>
<dbReference type="EMBL" id="PEIB01000002">
    <property type="protein sequence ID" value="RXJ74548.1"/>
    <property type="molecule type" value="Genomic_DNA"/>
</dbReference>
<dbReference type="AlphaFoldDB" id="A0A4V1LTA8"/>